<dbReference type="InterPro" id="IPR032710">
    <property type="entry name" value="NTF2-like_dom_sf"/>
</dbReference>
<accession>A0A6J6PRK0</accession>
<organism evidence="1">
    <name type="scientific">freshwater metagenome</name>
    <dbReference type="NCBI Taxonomy" id="449393"/>
    <lineage>
        <taxon>unclassified sequences</taxon>
        <taxon>metagenomes</taxon>
        <taxon>ecological metagenomes</taxon>
    </lineage>
</organism>
<sequence length="150" mass="17194">MSTENAGTPARLEELVELTEKFWSDLFRRDFDAVGAWFSADGNYRDIPAPEEGAFGPTEVAARLRLGIEPLANYEHVPGWNIVAQRDTTMTEHTERWTWSTGETVELPFVSVIVFNEQNLITRWWDYWDLGTLMNAAPAAWVEHIMVGYK</sequence>
<proteinExistence type="predicted"/>
<gene>
    <name evidence="1" type="ORF">UFOPK2582_00989</name>
</gene>
<reference evidence="1" key="1">
    <citation type="submission" date="2020-05" db="EMBL/GenBank/DDBJ databases">
        <authorList>
            <person name="Chiriac C."/>
            <person name="Salcher M."/>
            <person name="Ghai R."/>
            <person name="Kavagutti S V."/>
        </authorList>
    </citation>
    <scope>NUCLEOTIDE SEQUENCE</scope>
</reference>
<dbReference type="AlphaFoldDB" id="A0A6J6PRK0"/>
<protein>
    <submittedName>
        <fullName evidence="1">Unannotated protein</fullName>
    </submittedName>
</protein>
<dbReference type="Gene3D" id="3.10.450.50">
    <property type="match status" value="1"/>
</dbReference>
<dbReference type="EMBL" id="CAEZXS010000110">
    <property type="protein sequence ID" value="CAB4702051.1"/>
    <property type="molecule type" value="Genomic_DNA"/>
</dbReference>
<name>A0A6J6PRK0_9ZZZZ</name>
<dbReference type="SUPFAM" id="SSF54427">
    <property type="entry name" value="NTF2-like"/>
    <property type="match status" value="1"/>
</dbReference>
<evidence type="ECO:0000313" key="1">
    <source>
        <dbReference type="EMBL" id="CAB4702051.1"/>
    </source>
</evidence>